<protein>
    <submittedName>
        <fullName evidence="1">Uncharacterized protein</fullName>
    </submittedName>
</protein>
<evidence type="ECO:0000313" key="1">
    <source>
        <dbReference type="EMBL" id="KYQ60279.1"/>
    </source>
</evidence>
<reference evidence="1 2" key="1">
    <citation type="submission" date="2015-09" db="EMBL/GenBank/DDBJ databases">
        <title>Trachymyrmex zeteki WGS genome.</title>
        <authorList>
            <person name="Nygaard S."/>
            <person name="Hu H."/>
            <person name="Boomsma J."/>
            <person name="Zhang G."/>
        </authorList>
    </citation>
    <scope>NUCLEOTIDE SEQUENCE [LARGE SCALE GENOMIC DNA]</scope>
    <source>
        <strain evidence="1">Tzet28-1</strain>
        <tissue evidence="1">Whole body</tissue>
    </source>
</reference>
<proteinExistence type="predicted"/>
<gene>
    <name evidence="1" type="ORF">ALC60_00687</name>
</gene>
<dbReference type="AlphaFoldDB" id="A0A151XIP9"/>
<dbReference type="EMBL" id="KQ982080">
    <property type="protein sequence ID" value="KYQ60279.1"/>
    <property type="molecule type" value="Genomic_DNA"/>
</dbReference>
<organism evidence="1 2">
    <name type="scientific">Mycetomoellerius zeteki</name>
    <dbReference type="NCBI Taxonomy" id="64791"/>
    <lineage>
        <taxon>Eukaryota</taxon>
        <taxon>Metazoa</taxon>
        <taxon>Ecdysozoa</taxon>
        <taxon>Arthropoda</taxon>
        <taxon>Hexapoda</taxon>
        <taxon>Insecta</taxon>
        <taxon>Pterygota</taxon>
        <taxon>Neoptera</taxon>
        <taxon>Endopterygota</taxon>
        <taxon>Hymenoptera</taxon>
        <taxon>Apocrita</taxon>
        <taxon>Aculeata</taxon>
        <taxon>Formicoidea</taxon>
        <taxon>Formicidae</taxon>
        <taxon>Myrmicinae</taxon>
        <taxon>Mycetomoellerius</taxon>
    </lineage>
</organism>
<keyword evidence="2" id="KW-1185">Reference proteome</keyword>
<accession>A0A151XIP9</accession>
<name>A0A151XIP9_9HYME</name>
<dbReference type="Proteomes" id="UP000075809">
    <property type="component" value="Unassembled WGS sequence"/>
</dbReference>
<evidence type="ECO:0000313" key="2">
    <source>
        <dbReference type="Proteomes" id="UP000075809"/>
    </source>
</evidence>
<sequence length="66" mass="7304">MCTRLFPGLVKLILDTKCHRDPTSRISIDSENRAISFKAHVHSLRKCKSMIVASSPFAIDTATGET</sequence>